<organism evidence="2">
    <name type="scientific">Anguilla anguilla</name>
    <name type="common">European freshwater eel</name>
    <name type="synonym">Muraena anguilla</name>
    <dbReference type="NCBI Taxonomy" id="7936"/>
    <lineage>
        <taxon>Eukaryota</taxon>
        <taxon>Metazoa</taxon>
        <taxon>Chordata</taxon>
        <taxon>Craniata</taxon>
        <taxon>Vertebrata</taxon>
        <taxon>Euteleostomi</taxon>
        <taxon>Actinopterygii</taxon>
        <taxon>Neopterygii</taxon>
        <taxon>Teleostei</taxon>
        <taxon>Anguilliformes</taxon>
        <taxon>Anguillidae</taxon>
        <taxon>Anguilla</taxon>
    </lineage>
</organism>
<keyword evidence="1" id="KW-1133">Transmembrane helix</keyword>
<keyword evidence="1" id="KW-0812">Transmembrane</keyword>
<evidence type="ECO:0000256" key="1">
    <source>
        <dbReference type="SAM" id="Phobius"/>
    </source>
</evidence>
<proteinExistence type="predicted"/>
<reference evidence="2" key="1">
    <citation type="submission" date="2014-11" db="EMBL/GenBank/DDBJ databases">
        <authorList>
            <person name="Amaro Gonzalez C."/>
        </authorList>
    </citation>
    <scope>NUCLEOTIDE SEQUENCE</scope>
</reference>
<name>A0A0E9UUE6_ANGAN</name>
<keyword evidence="1" id="KW-0472">Membrane</keyword>
<accession>A0A0E9UUE6</accession>
<dbReference type="AlphaFoldDB" id="A0A0E9UUE6"/>
<reference evidence="2" key="2">
    <citation type="journal article" date="2015" name="Fish Shellfish Immunol.">
        <title>Early steps in the European eel (Anguilla anguilla)-Vibrio vulnificus interaction in the gills: Role of the RtxA13 toxin.</title>
        <authorList>
            <person name="Callol A."/>
            <person name="Pajuelo D."/>
            <person name="Ebbesson L."/>
            <person name="Teles M."/>
            <person name="MacKenzie S."/>
            <person name="Amaro C."/>
        </authorList>
    </citation>
    <scope>NUCLEOTIDE SEQUENCE</scope>
</reference>
<sequence>MLHNHKITTYTGSFMYWTIHAIYYMSKSSMCTFQKNS</sequence>
<protein>
    <submittedName>
        <fullName evidence="2">Uncharacterized protein</fullName>
    </submittedName>
</protein>
<dbReference type="EMBL" id="GBXM01039211">
    <property type="protein sequence ID" value="JAH69366.1"/>
    <property type="molecule type" value="Transcribed_RNA"/>
</dbReference>
<evidence type="ECO:0000313" key="2">
    <source>
        <dbReference type="EMBL" id="JAH69366.1"/>
    </source>
</evidence>
<feature type="transmembrane region" description="Helical" evidence="1">
    <location>
        <begin position="7"/>
        <end position="26"/>
    </location>
</feature>